<accession>A0A4Q9MV62</accession>
<dbReference type="InterPro" id="IPR023476">
    <property type="entry name" value="Pep_tRNA_hydro_II_dom_sf"/>
</dbReference>
<dbReference type="EMBL" id="ML143401">
    <property type="protein sequence ID" value="TBU31138.1"/>
    <property type="molecule type" value="Genomic_DNA"/>
</dbReference>
<dbReference type="InterPro" id="IPR042237">
    <property type="entry name" value="PTRHD1"/>
</dbReference>
<dbReference type="AlphaFoldDB" id="A0A4Q9MV62"/>
<dbReference type="OrthoDB" id="201213at2759"/>
<dbReference type="GO" id="GO:0004045">
    <property type="term" value="F:peptidyl-tRNA hydrolase activity"/>
    <property type="evidence" value="ECO:0007669"/>
    <property type="project" value="UniProtKB-EC"/>
</dbReference>
<name>A0A4Q9MV62_9APHY</name>
<organism evidence="4">
    <name type="scientific">Dichomitus squalens</name>
    <dbReference type="NCBI Taxonomy" id="114155"/>
    <lineage>
        <taxon>Eukaryota</taxon>
        <taxon>Fungi</taxon>
        <taxon>Dikarya</taxon>
        <taxon>Basidiomycota</taxon>
        <taxon>Agaricomycotina</taxon>
        <taxon>Agaricomycetes</taxon>
        <taxon>Polyporales</taxon>
        <taxon>Polyporaceae</taxon>
        <taxon>Dichomitus</taxon>
    </lineage>
</organism>
<sequence>MTDSVETSVPQEAPSQQPLIMQIVVRRDLLEAEGWGVGPLMAQVAHATSAVLHETRERTETQAYLDDLKNMRKVVIQTADQASIERLASLLAAADPPIPHHLWIEQPENVPTCLALAPNRRESKIKKALDRSGARLWKG</sequence>
<dbReference type="EC" id="3.1.1.29" evidence="1"/>
<evidence type="ECO:0000256" key="2">
    <source>
        <dbReference type="ARBA" id="ARBA00022801"/>
    </source>
</evidence>
<dbReference type="PANTHER" id="PTHR46194:SF1">
    <property type="entry name" value="PEPTIDYL-TRNA HYDROLASE PTRHD1-RELATED"/>
    <property type="match status" value="1"/>
</dbReference>
<dbReference type="Gene3D" id="3.40.1490.10">
    <property type="entry name" value="Bit1"/>
    <property type="match status" value="1"/>
</dbReference>
<evidence type="ECO:0000256" key="1">
    <source>
        <dbReference type="ARBA" id="ARBA00013260"/>
    </source>
</evidence>
<evidence type="ECO:0000256" key="3">
    <source>
        <dbReference type="ARBA" id="ARBA00048707"/>
    </source>
</evidence>
<evidence type="ECO:0000313" key="4">
    <source>
        <dbReference type="EMBL" id="TBU31138.1"/>
    </source>
</evidence>
<dbReference type="Pfam" id="PF01981">
    <property type="entry name" value="PTH2"/>
    <property type="match status" value="1"/>
</dbReference>
<dbReference type="Proteomes" id="UP000292957">
    <property type="component" value="Unassembled WGS sequence"/>
</dbReference>
<dbReference type="PANTHER" id="PTHR46194">
    <property type="entry name" value="PEPTIDYL-TRNA HYDROLASE PTRHD1-RELATED"/>
    <property type="match status" value="1"/>
</dbReference>
<keyword evidence="2 4" id="KW-0378">Hydrolase</keyword>
<dbReference type="SUPFAM" id="SSF102462">
    <property type="entry name" value="Peptidyl-tRNA hydrolase II"/>
    <property type="match status" value="1"/>
</dbReference>
<proteinExistence type="predicted"/>
<protein>
    <recommendedName>
        <fullName evidence="1">peptidyl-tRNA hydrolase</fullName>
        <ecNumber evidence="1">3.1.1.29</ecNumber>
    </recommendedName>
</protein>
<gene>
    <name evidence="4" type="ORF">BD311DRAFT_689689</name>
</gene>
<comment type="catalytic activity">
    <reaction evidence="3">
        <text>an N-acyl-L-alpha-aminoacyl-tRNA + H2O = an N-acyl-L-amino acid + a tRNA + H(+)</text>
        <dbReference type="Rhea" id="RHEA:54448"/>
        <dbReference type="Rhea" id="RHEA-COMP:10123"/>
        <dbReference type="Rhea" id="RHEA-COMP:13883"/>
        <dbReference type="ChEBI" id="CHEBI:15377"/>
        <dbReference type="ChEBI" id="CHEBI:15378"/>
        <dbReference type="ChEBI" id="CHEBI:59874"/>
        <dbReference type="ChEBI" id="CHEBI:78442"/>
        <dbReference type="ChEBI" id="CHEBI:138191"/>
        <dbReference type="EC" id="3.1.1.29"/>
    </reaction>
</comment>
<reference evidence="4" key="1">
    <citation type="submission" date="2019-01" db="EMBL/GenBank/DDBJ databases">
        <title>Draft genome sequences of three monokaryotic isolates of the white-rot basidiomycete fungus Dichomitus squalens.</title>
        <authorList>
            <consortium name="DOE Joint Genome Institute"/>
            <person name="Lopez S.C."/>
            <person name="Andreopoulos B."/>
            <person name="Pangilinan J."/>
            <person name="Lipzen A."/>
            <person name="Riley R."/>
            <person name="Ahrendt S."/>
            <person name="Ng V."/>
            <person name="Barry K."/>
            <person name="Daum C."/>
            <person name="Grigoriev I.V."/>
            <person name="Hilden K.S."/>
            <person name="Makela M.R."/>
            <person name="de Vries R.P."/>
        </authorList>
    </citation>
    <scope>NUCLEOTIDE SEQUENCE [LARGE SCALE GENOMIC DNA]</scope>
    <source>
        <strain evidence="4">OM18370.1</strain>
    </source>
</reference>
<dbReference type="InterPro" id="IPR002833">
    <property type="entry name" value="PTH2"/>
</dbReference>